<evidence type="ECO:0000256" key="2">
    <source>
        <dbReference type="ARBA" id="ARBA00022741"/>
    </source>
</evidence>
<dbReference type="GO" id="GO:0019843">
    <property type="term" value="F:rRNA binding"/>
    <property type="evidence" value="ECO:0007669"/>
    <property type="project" value="UniProtKB-KW"/>
</dbReference>
<protein>
    <recommendedName>
        <fullName evidence="8">DNA mismatch repair proteins mutS family domain-containing protein</fullName>
    </recommendedName>
</protein>
<keyword evidence="1" id="KW-0699">rRNA-binding</keyword>
<organism evidence="9">
    <name type="scientific">candidate division WOR-3 bacterium</name>
    <dbReference type="NCBI Taxonomy" id="2052148"/>
    <lineage>
        <taxon>Bacteria</taxon>
        <taxon>Bacteria division WOR-3</taxon>
    </lineage>
</organism>
<feature type="domain" description="DNA mismatch repair proteins mutS family" evidence="8">
    <location>
        <begin position="231"/>
        <end position="413"/>
    </location>
</feature>
<keyword evidence="7" id="KW-0175">Coiled coil</keyword>
<keyword evidence="6" id="KW-0238">DNA-binding</keyword>
<keyword evidence="3" id="KW-0378">Hydrolase</keyword>
<name>A0A7C4XM54_UNCW3</name>
<sequence length="567" mass="65220">MFHNLRLFLVHINTLKRRYRNSKLKEYFNRFHNHDGVIEEINSKIDENKEIKDDASPVLYKIRMQKRVVHNQIIEILKGILEANPNLFTEFNIVERNGRYVLPVKANLRNYLPGILHAYSNSKESVFIEPMEIVTFGAELVELEKEEQDEIINILKKLTKLVGATIEEIEMDIDYAASLDLLFAKVCYAEKFNCTMPIFGDHFDIKNGYHPLLKYMKQKVVPLNMCLPPEKRVLLISGPNAGGKTVVLKTVGLLSLMAKCGLFIPADEGTTIPFFEEIYADIGDEQSLESDLSTFAGHITQIRNALESKNGNNLVLLDELMNQTSVEEGSALAASIMEEFSKRGDTVLATTHNESLKIFVSKREEMLNAGMEFTDRPTYRLILGIPQPSNAIKLAQQMGLNNGVIERAKSYLDTEKASLNELFESLSREMKLAQEKSERLDNLIKEYETKLADLQSKKKRELEELKKRYQNEMFRAKRRIDEFIKKLKREGLKPDVIQEAKEFFEEELKEEPKEPYYPKIGEMVRIRGSNKTGQVVAVHQGEYKISFGNIIFWAKPEEIEPERANVE</sequence>
<dbReference type="GO" id="GO:0016887">
    <property type="term" value="F:ATP hydrolysis activity"/>
    <property type="evidence" value="ECO:0007669"/>
    <property type="project" value="InterPro"/>
</dbReference>
<dbReference type="Pfam" id="PF00488">
    <property type="entry name" value="MutS_V"/>
    <property type="match status" value="1"/>
</dbReference>
<evidence type="ECO:0000259" key="8">
    <source>
        <dbReference type="SMART" id="SM00534"/>
    </source>
</evidence>
<feature type="coiled-coil region" evidence="7">
    <location>
        <begin position="416"/>
        <end position="486"/>
    </location>
</feature>
<gene>
    <name evidence="9" type="ORF">ENV60_04725</name>
</gene>
<dbReference type="GO" id="GO:0030983">
    <property type="term" value="F:mismatched DNA binding"/>
    <property type="evidence" value="ECO:0007669"/>
    <property type="project" value="InterPro"/>
</dbReference>
<dbReference type="NCBIfam" id="TIGR01069">
    <property type="entry name" value="mutS2"/>
    <property type="match status" value="1"/>
</dbReference>
<evidence type="ECO:0000313" key="9">
    <source>
        <dbReference type="EMBL" id="HGV97580.1"/>
    </source>
</evidence>
<evidence type="ECO:0000256" key="1">
    <source>
        <dbReference type="ARBA" id="ARBA00022730"/>
    </source>
</evidence>
<keyword evidence="4" id="KW-0067">ATP-binding</keyword>
<comment type="caution">
    <text evidence="9">The sequence shown here is derived from an EMBL/GenBank/DDBJ whole genome shotgun (WGS) entry which is preliminary data.</text>
</comment>
<dbReference type="FunFam" id="3.40.50.300:FF:000830">
    <property type="entry name" value="Endonuclease MutS2"/>
    <property type="match status" value="1"/>
</dbReference>
<dbReference type="AlphaFoldDB" id="A0A7C4XM54"/>
<accession>A0A7C4XM54</accession>
<proteinExistence type="predicted"/>
<dbReference type="InterPro" id="IPR005747">
    <property type="entry name" value="MutS2"/>
</dbReference>
<dbReference type="GO" id="GO:0140664">
    <property type="term" value="F:ATP-dependent DNA damage sensor activity"/>
    <property type="evidence" value="ECO:0007669"/>
    <property type="project" value="InterPro"/>
</dbReference>
<dbReference type="SMART" id="SM00534">
    <property type="entry name" value="MUTSac"/>
    <property type="match status" value="1"/>
</dbReference>
<evidence type="ECO:0000256" key="5">
    <source>
        <dbReference type="ARBA" id="ARBA00022884"/>
    </source>
</evidence>
<reference evidence="9" key="1">
    <citation type="journal article" date="2020" name="mSystems">
        <title>Genome- and Community-Level Interaction Insights into Carbon Utilization and Element Cycling Functions of Hydrothermarchaeota in Hydrothermal Sediment.</title>
        <authorList>
            <person name="Zhou Z."/>
            <person name="Liu Y."/>
            <person name="Xu W."/>
            <person name="Pan J."/>
            <person name="Luo Z.H."/>
            <person name="Li M."/>
        </authorList>
    </citation>
    <scope>NUCLEOTIDE SEQUENCE [LARGE SCALE GENOMIC DNA]</scope>
    <source>
        <strain evidence="9">SpSt-774</strain>
    </source>
</reference>
<dbReference type="GO" id="GO:0006298">
    <property type="term" value="P:mismatch repair"/>
    <property type="evidence" value="ECO:0007669"/>
    <property type="project" value="InterPro"/>
</dbReference>
<dbReference type="GO" id="GO:0005524">
    <property type="term" value="F:ATP binding"/>
    <property type="evidence" value="ECO:0007669"/>
    <property type="project" value="UniProtKB-KW"/>
</dbReference>
<evidence type="ECO:0000256" key="6">
    <source>
        <dbReference type="ARBA" id="ARBA00023125"/>
    </source>
</evidence>
<dbReference type="InterPro" id="IPR045076">
    <property type="entry name" value="MutS"/>
</dbReference>
<dbReference type="InterPro" id="IPR027417">
    <property type="entry name" value="P-loop_NTPase"/>
</dbReference>
<dbReference type="SUPFAM" id="SSF52540">
    <property type="entry name" value="P-loop containing nucleoside triphosphate hydrolases"/>
    <property type="match status" value="1"/>
</dbReference>
<dbReference type="Gene3D" id="3.40.50.300">
    <property type="entry name" value="P-loop containing nucleotide triphosphate hydrolases"/>
    <property type="match status" value="1"/>
</dbReference>
<dbReference type="GO" id="GO:0004519">
    <property type="term" value="F:endonuclease activity"/>
    <property type="evidence" value="ECO:0007669"/>
    <property type="project" value="InterPro"/>
</dbReference>
<evidence type="ECO:0000256" key="3">
    <source>
        <dbReference type="ARBA" id="ARBA00022801"/>
    </source>
</evidence>
<dbReference type="GO" id="GO:0045910">
    <property type="term" value="P:negative regulation of DNA recombination"/>
    <property type="evidence" value="ECO:0007669"/>
    <property type="project" value="InterPro"/>
</dbReference>
<keyword evidence="2" id="KW-0547">Nucleotide-binding</keyword>
<dbReference type="EMBL" id="DTGZ01000088">
    <property type="protein sequence ID" value="HGV97580.1"/>
    <property type="molecule type" value="Genomic_DNA"/>
</dbReference>
<dbReference type="InterPro" id="IPR000432">
    <property type="entry name" value="DNA_mismatch_repair_MutS_C"/>
</dbReference>
<dbReference type="InterPro" id="IPR036187">
    <property type="entry name" value="DNA_mismatch_repair_MutS_sf"/>
</dbReference>
<dbReference type="PANTHER" id="PTHR48466:SF2">
    <property type="entry name" value="OS10G0509000 PROTEIN"/>
    <property type="match status" value="1"/>
</dbReference>
<keyword evidence="5" id="KW-0694">RNA-binding</keyword>
<dbReference type="SUPFAM" id="SSF48334">
    <property type="entry name" value="DNA repair protein MutS, domain III"/>
    <property type="match status" value="1"/>
</dbReference>
<evidence type="ECO:0000256" key="4">
    <source>
        <dbReference type="ARBA" id="ARBA00022840"/>
    </source>
</evidence>
<evidence type="ECO:0000256" key="7">
    <source>
        <dbReference type="SAM" id="Coils"/>
    </source>
</evidence>
<dbReference type="PANTHER" id="PTHR48466">
    <property type="entry name" value="OS10G0509000 PROTEIN-RELATED"/>
    <property type="match status" value="1"/>
</dbReference>